<dbReference type="EMBL" id="CP009706">
    <property type="protein sequence ID" value="AIU71080.1"/>
    <property type="molecule type" value="Genomic_DNA"/>
</dbReference>
<dbReference type="Gene3D" id="1.20.120.330">
    <property type="entry name" value="Nucleotidyltransferases domain 2"/>
    <property type="match status" value="1"/>
</dbReference>
<feature type="compositionally biased region" description="Low complexity" evidence="1">
    <location>
        <begin position="29"/>
        <end position="40"/>
    </location>
</feature>
<dbReference type="eggNOG" id="COG3722">
    <property type="taxonomic scope" value="Bacteria"/>
</dbReference>
<feature type="compositionally biased region" description="Polar residues" evidence="1">
    <location>
        <begin position="1"/>
        <end position="11"/>
    </location>
</feature>
<dbReference type="OrthoDB" id="7060391at2"/>
<dbReference type="PATRIC" id="fig|1453496.5.peg.164"/>
<dbReference type="HOGENOM" id="CLU_099448_0_0_6"/>
<dbReference type="KEGG" id="hav:AT03_00810"/>
<evidence type="ECO:0000256" key="1">
    <source>
        <dbReference type="SAM" id="MobiDB-lite"/>
    </source>
</evidence>
<organism evidence="2 3">
    <name type="scientific">Hafnia alvei FB1</name>
    <dbReference type="NCBI Taxonomy" id="1453496"/>
    <lineage>
        <taxon>Bacteria</taxon>
        <taxon>Pseudomonadati</taxon>
        <taxon>Pseudomonadota</taxon>
        <taxon>Gammaproteobacteria</taxon>
        <taxon>Enterobacterales</taxon>
        <taxon>Hafniaceae</taxon>
        <taxon>Hafnia</taxon>
    </lineage>
</organism>
<dbReference type="SUPFAM" id="SSF158668">
    <property type="entry name" value="MtlR-like"/>
    <property type="match status" value="1"/>
</dbReference>
<dbReference type="PANTHER" id="PTHR37941:SF1">
    <property type="entry name" value="FUMARASE E-RELATED"/>
    <property type="match status" value="1"/>
</dbReference>
<dbReference type="InterPro" id="IPR038026">
    <property type="entry name" value="MtlR-like_sf"/>
</dbReference>
<sequence length="220" mass="24867">MKLNRVRNSAQPERERELPSVAAPEKQRSSGSETTTMATMEESDLYKSQAFENRILERLNARQTVAGFIQATVGLLAEAVDLLVLQAFRKDDYAVKYAVEPLLEGSGPLADLPVRLKLIYALGVISRDEYEDVELLLALNNELKHENKIYSFTDDEILGPINMLHSMTALPPQPTLHLPEDVVDDLLVNMQEQRYQQMVRSTLVLSITDLVTRLCHKKAF</sequence>
<dbReference type="Pfam" id="PF05068">
    <property type="entry name" value="MtlR"/>
    <property type="match status" value="1"/>
</dbReference>
<gene>
    <name evidence="2" type="primary">mtlR</name>
    <name evidence="2" type="ORF">AT03_00810</name>
</gene>
<evidence type="ECO:0000313" key="2">
    <source>
        <dbReference type="EMBL" id="AIU71080.1"/>
    </source>
</evidence>
<dbReference type="PANTHER" id="PTHR37941">
    <property type="entry name" value="FUMARASE E-RELATED"/>
    <property type="match status" value="1"/>
</dbReference>
<dbReference type="NCBIfam" id="NF008234">
    <property type="entry name" value="PRK11001.1"/>
    <property type="match status" value="1"/>
</dbReference>
<evidence type="ECO:0000313" key="3">
    <source>
        <dbReference type="Proteomes" id="UP000029986"/>
    </source>
</evidence>
<feature type="region of interest" description="Disordered" evidence="1">
    <location>
        <begin position="1"/>
        <end position="40"/>
    </location>
</feature>
<dbReference type="AlphaFoldDB" id="A0A097QX62"/>
<dbReference type="Proteomes" id="UP000029986">
    <property type="component" value="Chromosome"/>
</dbReference>
<keyword evidence="3" id="KW-1185">Reference proteome</keyword>
<name>A0A097QX62_HAFAL</name>
<protein>
    <submittedName>
        <fullName evidence="2">Mannitol repressor protein</fullName>
    </submittedName>
</protein>
<dbReference type="GO" id="GO:0045892">
    <property type="term" value="P:negative regulation of DNA-templated transcription"/>
    <property type="evidence" value="ECO:0007669"/>
    <property type="project" value="TreeGrafter"/>
</dbReference>
<dbReference type="InterPro" id="IPR007761">
    <property type="entry name" value="MtlR-like"/>
</dbReference>
<accession>A0A097QX62</accession>
<reference evidence="2 3" key="1">
    <citation type="journal article" date="2014" name="Gut Pathog.">
        <title>Gene clusters of Hafnia alvei strain FB1 important in survival and pathogenesis: a draft genome perspective.</title>
        <authorList>
            <person name="Tan J.Y."/>
            <person name="Yin W.F."/>
            <person name="Chan K.G."/>
        </authorList>
    </citation>
    <scope>NUCLEOTIDE SEQUENCE [LARGE SCALE GENOMIC DNA]</scope>
    <source>
        <strain evidence="2 3">FB1</strain>
    </source>
</reference>
<proteinExistence type="predicted"/>